<evidence type="ECO:0000256" key="1">
    <source>
        <dbReference type="ARBA" id="ARBA00022723"/>
    </source>
</evidence>
<accession>A0A1D8PSG9</accession>
<evidence type="ECO:0000256" key="6">
    <source>
        <dbReference type="SAM" id="MobiDB-lite"/>
    </source>
</evidence>
<evidence type="ECO:0000256" key="3">
    <source>
        <dbReference type="ARBA" id="ARBA00022833"/>
    </source>
</evidence>
<dbReference type="Proteomes" id="UP000000559">
    <property type="component" value="Chromosome R"/>
</dbReference>
<dbReference type="VEuPathDB" id="FungiDB:CR_03310C_A"/>
<keyword evidence="3 4" id="KW-0862">Zinc</keyword>
<gene>
    <name evidence="9" type="ordered locus">CAALFM_CR03310CA</name>
    <name evidence="8" type="ordered locus">orf19.9929</name>
</gene>
<keyword evidence="2 4" id="KW-0863">Zinc-finger</keyword>
<feature type="domain" description="C3H1-type" evidence="7">
    <location>
        <begin position="270"/>
        <end position="296"/>
    </location>
</feature>
<dbReference type="PROSITE" id="PS50103">
    <property type="entry name" value="ZF_C3H1"/>
    <property type="match status" value="3"/>
</dbReference>
<sequence>MSSQVPESEALKIKYKEIAALKKAIQEKQELKRQQQQSASKIQKQAYKRILKLPVNPNVFLQQKPKFSNMTLVVNNTGGSTNGTASATKEGTSSTDQQGYVSVQSSGGKSFYNINVYQQEAEKLKAKILLKKKQVQEQKRLEKIRNQIPKFRTMSDNCDRIKINGDKYAVTENGRALVPIRMFQLTNPIECIWNGNKYQRNSQGVFKLSTPVRRKRKNTELCRYFTRTGMCDKGINCKYDHDKEKIRICPLFLLGKCYSKNCLLSHSPNDNNTPQCRYFLDKSCQNPNCKYRHFKPAHYNDPNYEIWTCRPFAIGGFCSRGKKCSFLHLLNCPDFEEDNYCVMGRECPLTHQFTLKTQDSIATKSNKYIRDETVVTEESTPTPVKTIVNSYTVDPKLLFVVDETGNYQFYIDNNGGDKSQFDSNLGSSNEFLIELSSSSEESDLEDSQEEDDEIEENEDYVVL</sequence>
<dbReference type="SUPFAM" id="SSF90229">
    <property type="entry name" value="CCCH zinc finger"/>
    <property type="match status" value="2"/>
</dbReference>
<dbReference type="Pfam" id="PF00642">
    <property type="entry name" value="zf-CCCH"/>
    <property type="match status" value="1"/>
</dbReference>
<protein>
    <recommendedName>
        <fullName evidence="7">C3H1-type domain-containing protein</fullName>
    </recommendedName>
</protein>
<dbReference type="InParanoid" id="A0A1D8PSG9"/>
<evidence type="ECO:0000313" key="9">
    <source>
        <dbReference type="EMBL" id="AOW31069.1"/>
    </source>
</evidence>
<dbReference type="KEGG" id="cal:CAALFM_CR03310CA"/>
<dbReference type="EMBL" id="CP017630">
    <property type="protein sequence ID" value="AOW31069.1"/>
    <property type="molecule type" value="Genomic_DNA"/>
</dbReference>
<dbReference type="Gene3D" id="4.10.1000.10">
    <property type="entry name" value="Zinc finger, CCCH-type"/>
    <property type="match status" value="3"/>
</dbReference>
<dbReference type="STRING" id="237561.A0A1D8PSG9"/>
<name>A0A1D8PSG9_CANAL</name>
<feature type="domain" description="C3H1-type" evidence="7">
    <location>
        <begin position="303"/>
        <end position="331"/>
    </location>
</feature>
<feature type="zinc finger region" description="C3H1-type" evidence="4">
    <location>
        <begin position="216"/>
        <end position="244"/>
    </location>
</feature>
<dbReference type="GeneID" id="3645097"/>
<organism evidence="9 10">
    <name type="scientific">Candida albicans (strain SC5314 / ATCC MYA-2876)</name>
    <name type="common">Yeast</name>
    <dbReference type="NCBI Taxonomy" id="237561"/>
    <lineage>
        <taxon>Eukaryota</taxon>
        <taxon>Fungi</taxon>
        <taxon>Dikarya</taxon>
        <taxon>Ascomycota</taxon>
        <taxon>Saccharomycotina</taxon>
        <taxon>Pichiomycetes</taxon>
        <taxon>Debaryomycetaceae</taxon>
        <taxon>Candida/Lodderomyces clade</taxon>
        <taxon>Candida</taxon>
    </lineage>
</organism>
<evidence type="ECO:0000256" key="5">
    <source>
        <dbReference type="SAM" id="Coils"/>
    </source>
</evidence>
<evidence type="ECO:0000256" key="2">
    <source>
        <dbReference type="ARBA" id="ARBA00022771"/>
    </source>
</evidence>
<evidence type="ECO:0000313" key="10">
    <source>
        <dbReference type="Proteomes" id="UP000000559"/>
    </source>
</evidence>
<dbReference type="SMART" id="SM00356">
    <property type="entry name" value="ZnF_C3H1"/>
    <property type="match status" value="4"/>
</dbReference>
<dbReference type="InterPro" id="IPR036855">
    <property type="entry name" value="Znf_CCCH_sf"/>
</dbReference>
<evidence type="ECO:0000259" key="7">
    <source>
        <dbReference type="PROSITE" id="PS50103"/>
    </source>
</evidence>
<keyword evidence="5" id="KW-0175">Coiled coil</keyword>
<feature type="domain" description="C3H1-type" evidence="7">
    <location>
        <begin position="216"/>
        <end position="244"/>
    </location>
</feature>
<feature type="coiled-coil region" evidence="5">
    <location>
        <begin position="11"/>
        <end position="45"/>
    </location>
</feature>
<proteinExistence type="predicted"/>
<dbReference type="OrthoDB" id="410307at2759"/>
<reference evidence="9 10" key="3">
    <citation type="journal article" date="2013" name="Genome Biol.">
        <title>Assembly of a phased diploid Candida albicans genome facilitates allele-specific measurements and provides a simple model for repeat and indel structure.</title>
        <authorList>
            <person name="Muzzey D."/>
            <person name="Schwartz K."/>
            <person name="Weissman J.S."/>
            <person name="Sherlock G."/>
        </authorList>
    </citation>
    <scope>NUCLEOTIDE SEQUENCE [LARGE SCALE GENOMIC DNA]</scope>
    <source>
        <strain evidence="10">SC5314 / ATCC MYA-2876</strain>
    </source>
</reference>
<dbReference type="GO" id="GO:0008270">
    <property type="term" value="F:zinc ion binding"/>
    <property type="evidence" value="ECO:0007669"/>
    <property type="project" value="UniProtKB-KW"/>
</dbReference>
<evidence type="ECO:0000256" key="4">
    <source>
        <dbReference type="PROSITE-ProRule" id="PRU00723"/>
    </source>
</evidence>
<reference evidence="9 10" key="1">
    <citation type="journal article" date="2004" name="Proc. Natl. Acad. Sci. U.S.A.">
        <title>The diploid genome sequence of Candida albicans.</title>
        <authorList>
            <person name="Jones T."/>
            <person name="Federspiel N.A."/>
            <person name="Chibana H."/>
            <person name="Dungan J."/>
            <person name="Kalman S."/>
            <person name="Magee B.B."/>
            <person name="Newport G."/>
            <person name="Thorstenson Y.R."/>
            <person name="Agabian N."/>
            <person name="Magee P.T."/>
            <person name="Davis R.W."/>
            <person name="Scherer S."/>
        </authorList>
    </citation>
    <scope>NUCLEOTIDE SEQUENCE [LARGE SCALE GENOMIC DNA]</scope>
    <source>
        <strain evidence="10">SC5314 / ATCC MYA-2876</strain>
    </source>
</reference>
<dbReference type="eggNOG" id="KOG1492">
    <property type="taxonomic scope" value="Eukaryota"/>
</dbReference>
<feature type="region of interest" description="Disordered" evidence="6">
    <location>
        <begin position="436"/>
        <end position="463"/>
    </location>
</feature>
<feature type="zinc finger region" description="C3H1-type" evidence="4">
    <location>
        <begin position="303"/>
        <end position="331"/>
    </location>
</feature>
<keyword evidence="10" id="KW-1185">Reference proteome</keyword>
<dbReference type="CGD" id="CAL0000182324">
    <property type="gene designation" value="orf19.9929"/>
</dbReference>
<evidence type="ECO:0000313" key="8">
    <source>
        <dbReference type="CGD" id="CAL0000182324"/>
    </source>
</evidence>
<dbReference type="PANTHER" id="PTHR46156">
    <property type="entry name" value="CCCH ZINGC FINGER"/>
    <property type="match status" value="1"/>
</dbReference>
<dbReference type="AlphaFoldDB" id="A0A1D8PSG9"/>
<reference evidence="9 10" key="2">
    <citation type="journal article" date="2007" name="Genome Biol.">
        <title>Assembly of the Candida albicans genome into sixteen supercontigs aligned on the eight chromosomes.</title>
        <authorList>
            <person name="van het Hoog M."/>
            <person name="Rast T.J."/>
            <person name="Martchenko M."/>
            <person name="Grindle S."/>
            <person name="Dignard D."/>
            <person name="Hogues H."/>
            <person name="Cuomo C."/>
            <person name="Berriman M."/>
            <person name="Scherer S."/>
            <person name="Magee B.B."/>
            <person name="Whiteway M."/>
            <person name="Chibana H."/>
            <person name="Nantel A."/>
            <person name="Magee P.T."/>
        </authorList>
    </citation>
    <scope>GENOME REANNOTATION</scope>
    <source>
        <strain evidence="10">SC5314 / ATCC MYA-2876</strain>
    </source>
</reference>
<feature type="coiled-coil region" evidence="5">
    <location>
        <begin position="114"/>
        <end position="141"/>
    </location>
</feature>
<dbReference type="InterPro" id="IPR000571">
    <property type="entry name" value="Znf_CCCH"/>
</dbReference>
<keyword evidence="1 4" id="KW-0479">Metal-binding</keyword>
<dbReference type="RefSeq" id="XP_019331071.1">
    <property type="nucleotide sequence ID" value="XM_019475526.1"/>
</dbReference>
<dbReference type="PANTHER" id="PTHR46156:SF1">
    <property type="entry name" value="ZINC FINGER CCCH DOMAIN-CONTAINING PROTEIN 3"/>
    <property type="match status" value="1"/>
</dbReference>
<feature type="zinc finger region" description="C3H1-type" evidence="4">
    <location>
        <begin position="270"/>
        <end position="296"/>
    </location>
</feature>
<feature type="compositionally biased region" description="Acidic residues" evidence="6">
    <location>
        <begin position="440"/>
        <end position="463"/>
    </location>
</feature>